<reference evidence="2 3" key="1">
    <citation type="submission" date="2023-02" db="EMBL/GenBank/DDBJ databases">
        <title>LHISI_Scaffold_Assembly.</title>
        <authorList>
            <person name="Stuart O.P."/>
            <person name="Cleave R."/>
            <person name="Magrath M.J.L."/>
            <person name="Mikheyev A.S."/>
        </authorList>
    </citation>
    <scope>NUCLEOTIDE SEQUENCE [LARGE SCALE GENOMIC DNA]</scope>
    <source>
        <strain evidence="2">Daus_M_001</strain>
        <tissue evidence="2">Leg muscle</tissue>
    </source>
</reference>
<organism evidence="2 3">
    <name type="scientific">Dryococelus australis</name>
    <dbReference type="NCBI Taxonomy" id="614101"/>
    <lineage>
        <taxon>Eukaryota</taxon>
        <taxon>Metazoa</taxon>
        <taxon>Ecdysozoa</taxon>
        <taxon>Arthropoda</taxon>
        <taxon>Hexapoda</taxon>
        <taxon>Insecta</taxon>
        <taxon>Pterygota</taxon>
        <taxon>Neoptera</taxon>
        <taxon>Polyneoptera</taxon>
        <taxon>Phasmatodea</taxon>
        <taxon>Verophasmatodea</taxon>
        <taxon>Anareolatae</taxon>
        <taxon>Phasmatidae</taxon>
        <taxon>Eurycanthinae</taxon>
        <taxon>Dryococelus</taxon>
    </lineage>
</organism>
<sequence>MAKMGKEEWQQLEKAFEDSVLTRRVGLLSTLLTMRLENSQKSPLLQQLERKINVSVKGLNGEGGPFDAGVAILRIGSAKLLNRMFCPTGYFVQREVSLLAGKVSSQALIGERRTDMLRVWSRAKEQRWEETRDPRGKSPTSSIVTARFPYAKIRGRNRTRFAFMGALGATVAERLAYSPPTKSIRAQSPSGSLRIFASGNRAVRGRWSAGFLWDLPFPPPFHSGCSIPQSHSSALSGPNMSYAMKKSLQVYEKEREMRALMRAVLGNKIRRCTATQEGKVIGENERSRKKHVGIANFLIVKATDTGEGRVEGKDAASDLAQTRILLCLDVFQLLRVGWARCSTRLVGTRVSYVRYFGCGKIPADRPTLTATLRIDLRLACRRLRSAVNVLQRNQWHAPTPTRETHSKALSLLAAASVCGPRPRSLEALQSQVRLVAPRRFNCRRLLVGLPAGSFPRNLVWPGGGGVLPLHLQCGSDDHELRINRLLFSFYYKRPRGAHLDGRASRERLRKLVVTDRTVGGRPIESETPLKSRQLRRRTDKCDEKENTLLGDASAGVGKKYRFLFELLSRLRALAMKTRKRPAPLDGGEPCQETEQAPAREHISWRDGQHRQLAGPLPRLPEALRAYLLVPPVPMNSRVYQVDTEPEGETGPITESVSEDIWAALDIKVLRADKDEESTAGMKGTEKRDVPEKTCRPAASSGTIPTCENPGAAQPEIEHALRTPEPTARYSERLTQLPSTTDVTLTAGLINNSSPPPPCVEYARRGVSVHEGSIISERARETLSTSIGDLLCFLLARAAGKANPEIGVNRLPWTTTSLQSELVGDRQQWRPLALLGRALLHSGRVLDFPSNAMD</sequence>
<protein>
    <submittedName>
        <fullName evidence="2">Uncharacterized protein</fullName>
    </submittedName>
</protein>
<dbReference type="EMBL" id="JARBHB010000001">
    <property type="protein sequence ID" value="KAJ8896249.1"/>
    <property type="molecule type" value="Genomic_DNA"/>
</dbReference>
<name>A0ABQ9IHY8_9NEOP</name>
<evidence type="ECO:0000256" key="1">
    <source>
        <dbReference type="SAM" id="MobiDB-lite"/>
    </source>
</evidence>
<keyword evidence="3" id="KW-1185">Reference proteome</keyword>
<evidence type="ECO:0000313" key="3">
    <source>
        <dbReference type="Proteomes" id="UP001159363"/>
    </source>
</evidence>
<dbReference type="Proteomes" id="UP001159363">
    <property type="component" value="Chromosome 1"/>
</dbReference>
<comment type="caution">
    <text evidence="2">The sequence shown here is derived from an EMBL/GenBank/DDBJ whole genome shotgun (WGS) entry which is preliminary data.</text>
</comment>
<feature type="compositionally biased region" description="Basic and acidic residues" evidence="1">
    <location>
        <begin position="683"/>
        <end position="694"/>
    </location>
</feature>
<proteinExistence type="predicted"/>
<gene>
    <name evidence="2" type="ORF">PR048_001592</name>
</gene>
<feature type="region of interest" description="Disordered" evidence="1">
    <location>
        <begin position="674"/>
        <end position="712"/>
    </location>
</feature>
<evidence type="ECO:0000313" key="2">
    <source>
        <dbReference type="EMBL" id="KAJ8896249.1"/>
    </source>
</evidence>
<accession>A0ABQ9IHY8</accession>